<dbReference type="CDD" id="cd02971">
    <property type="entry name" value="PRX_family"/>
    <property type="match status" value="1"/>
</dbReference>
<sequence length="192" mass="21187">MENEINIKTVALILALIIVPVVAILIFAQVNKPNSKLDNLLNKSAPSFSFNDRNGNNYSSENLKGKNVVLFFSEGLACYPACWNQIASFATDQRFNTSDTVALSVVLDTPEDWQKVTQKMDGIDRANIVFDKGGQASRLFGALTATSSMRSGASPGHTYILIDKQGVVRYVYDDPSMAVRNDKIYAELEKLK</sequence>
<organism evidence="3 4">
    <name type="scientific">Candidatus Staskawiczbacteria bacterium RIFCSPLOWO2_12_FULL_37_15</name>
    <dbReference type="NCBI Taxonomy" id="1802218"/>
    <lineage>
        <taxon>Bacteria</taxon>
        <taxon>Candidatus Staskawicziibacteriota</taxon>
    </lineage>
</organism>
<dbReference type="Proteomes" id="UP000178632">
    <property type="component" value="Unassembled WGS sequence"/>
</dbReference>
<feature type="domain" description="Thioredoxin" evidence="2">
    <location>
        <begin position="39"/>
        <end position="192"/>
    </location>
</feature>
<evidence type="ECO:0000256" key="1">
    <source>
        <dbReference type="SAM" id="Phobius"/>
    </source>
</evidence>
<comment type="caution">
    <text evidence="3">The sequence shown here is derived from an EMBL/GenBank/DDBJ whole genome shotgun (WGS) entry which is preliminary data.</text>
</comment>
<dbReference type="Gene3D" id="3.40.30.10">
    <property type="entry name" value="Glutaredoxin"/>
    <property type="match status" value="1"/>
</dbReference>
<evidence type="ECO:0000259" key="2">
    <source>
        <dbReference type="PROSITE" id="PS51352"/>
    </source>
</evidence>
<proteinExistence type="predicted"/>
<gene>
    <name evidence="3" type="ORF">A3G45_01770</name>
</gene>
<keyword evidence="1" id="KW-1133">Transmembrane helix</keyword>
<reference evidence="3 4" key="1">
    <citation type="journal article" date="2016" name="Nat. Commun.">
        <title>Thousands of microbial genomes shed light on interconnected biogeochemical processes in an aquifer system.</title>
        <authorList>
            <person name="Anantharaman K."/>
            <person name="Brown C.T."/>
            <person name="Hug L.A."/>
            <person name="Sharon I."/>
            <person name="Castelle C.J."/>
            <person name="Probst A.J."/>
            <person name="Thomas B.C."/>
            <person name="Singh A."/>
            <person name="Wilkins M.J."/>
            <person name="Karaoz U."/>
            <person name="Brodie E.L."/>
            <person name="Williams K.H."/>
            <person name="Hubbard S.S."/>
            <person name="Banfield J.F."/>
        </authorList>
    </citation>
    <scope>NUCLEOTIDE SEQUENCE [LARGE SCALE GENOMIC DNA]</scope>
</reference>
<dbReference type="InterPro" id="IPR013766">
    <property type="entry name" value="Thioredoxin_domain"/>
</dbReference>
<dbReference type="InterPro" id="IPR036249">
    <property type="entry name" value="Thioredoxin-like_sf"/>
</dbReference>
<protein>
    <recommendedName>
        <fullName evidence="2">Thioredoxin domain-containing protein</fullName>
    </recommendedName>
</protein>
<dbReference type="PROSITE" id="PS51352">
    <property type="entry name" value="THIOREDOXIN_2"/>
    <property type="match status" value="1"/>
</dbReference>
<evidence type="ECO:0000313" key="3">
    <source>
        <dbReference type="EMBL" id="OGZ76582.1"/>
    </source>
</evidence>
<dbReference type="GO" id="GO:0016491">
    <property type="term" value="F:oxidoreductase activity"/>
    <property type="evidence" value="ECO:0007669"/>
    <property type="project" value="InterPro"/>
</dbReference>
<dbReference type="GO" id="GO:0016209">
    <property type="term" value="F:antioxidant activity"/>
    <property type="evidence" value="ECO:0007669"/>
    <property type="project" value="InterPro"/>
</dbReference>
<feature type="transmembrane region" description="Helical" evidence="1">
    <location>
        <begin position="12"/>
        <end position="30"/>
    </location>
</feature>
<dbReference type="AlphaFoldDB" id="A0A1G2IPM4"/>
<keyword evidence="1" id="KW-0472">Membrane</keyword>
<keyword evidence="1" id="KW-0812">Transmembrane</keyword>
<name>A0A1G2IPM4_9BACT</name>
<evidence type="ECO:0000313" key="4">
    <source>
        <dbReference type="Proteomes" id="UP000178632"/>
    </source>
</evidence>
<dbReference type="InterPro" id="IPR000866">
    <property type="entry name" value="AhpC/TSA"/>
</dbReference>
<accession>A0A1G2IPM4</accession>
<dbReference type="SUPFAM" id="SSF52833">
    <property type="entry name" value="Thioredoxin-like"/>
    <property type="match status" value="1"/>
</dbReference>
<dbReference type="Pfam" id="PF00578">
    <property type="entry name" value="AhpC-TSA"/>
    <property type="match status" value="1"/>
</dbReference>
<dbReference type="EMBL" id="MHPE01000030">
    <property type="protein sequence ID" value="OGZ76582.1"/>
    <property type="molecule type" value="Genomic_DNA"/>
</dbReference>